<dbReference type="OrthoDB" id="416454at2759"/>
<evidence type="ECO:0000256" key="1">
    <source>
        <dbReference type="SAM" id="MobiDB-lite"/>
    </source>
</evidence>
<proteinExistence type="predicted"/>
<reference evidence="3" key="1">
    <citation type="submission" date="2017-11" db="EMBL/GenBank/DDBJ databases">
        <authorList>
            <person name="Lima N.C."/>
            <person name="Parody-Merino A.M."/>
            <person name="Battley P.F."/>
            <person name="Fidler A.E."/>
            <person name="Prosdocimi F."/>
        </authorList>
    </citation>
    <scope>NUCLEOTIDE SEQUENCE [LARGE SCALE GENOMIC DNA]</scope>
</reference>
<name>A0A2I0TT25_LIMLA</name>
<evidence type="ECO:0000313" key="2">
    <source>
        <dbReference type="EMBL" id="PKU36942.1"/>
    </source>
</evidence>
<organism evidence="2 3">
    <name type="scientific">Limosa lapponica baueri</name>
    <dbReference type="NCBI Taxonomy" id="1758121"/>
    <lineage>
        <taxon>Eukaryota</taxon>
        <taxon>Metazoa</taxon>
        <taxon>Chordata</taxon>
        <taxon>Craniata</taxon>
        <taxon>Vertebrata</taxon>
        <taxon>Euteleostomi</taxon>
        <taxon>Archelosauria</taxon>
        <taxon>Archosauria</taxon>
        <taxon>Dinosauria</taxon>
        <taxon>Saurischia</taxon>
        <taxon>Theropoda</taxon>
        <taxon>Coelurosauria</taxon>
        <taxon>Aves</taxon>
        <taxon>Neognathae</taxon>
        <taxon>Neoaves</taxon>
        <taxon>Charadriiformes</taxon>
        <taxon>Scolopacidae</taxon>
        <taxon>Limosa</taxon>
    </lineage>
</organism>
<feature type="compositionally biased region" description="Pro residues" evidence="1">
    <location>
        <begin position="1"/>
        <end position="10"/>
    </location>
</feature>
<dbReference type="GO" id="GO:0031012">
    <property type="term" value="C:extracellular matrix"/>
    <property type="evidence" value="ECO:0007669"/>
    <property type="project" value="TreeGrafter"/>
</dbReference>
<evidence type="ECO:0000313" key="3">
    <source>
        <dbReference type="Proteomes" id="UP000233556"/>
    </source>
</evidence>
<dbReference type="PANTHER" id="PTHR33395">
    <property type="entry name" value="TRANSCRIPTASE, PUTATIVE-RELATED-RELATED"/>
    <property type="match status" value="1"/>
</dbReference>
<protein>
    <recommendedName>
        <fullName evidence="4">Reverse transcriptase domain-containing protein</fullName>
    </recommendedName>
</protein>
<dbReference type="GO" id="GO:0061343">
    <property type="term" value="P:cell adhesion involved in heart morphogenesis"/>
    <property type="evidence" value="ECO:0007669"/>
    <property type="project" value="TreeGrafter"/>
</dbReference>
<evidence type="ECO:0008006" key="4">
    <source>
        <dbReference type="Google" id="ProtNLM"/>
    </source>
</evidence>
<dbReference type="GO" id="GO:0007508">
    <property type="term" value="P:larval heart development"/>
    <property type="evidence" value="ECO:0007669"/>
    <property type="project" value="TreeGrafter"/>
</dbReference>
<keyword evidence="3" id="KW-1185">Reference proteome</keyword>
<dbReference type="EMBL" id="KZ507381">
    <property type="protein sequence ID" value="PKU36942.1"/>
    <property type="molecule type" value="Genomic_DNA"/>
</dbReference>
<feature type="region of interest" description="Disordered" evidence="1">
    <location>
        <begin position="1"/>
        <end position="20"/>
    </location>
</feature>
<gene>
    <name evidence="2" type="ORF">llap_12752</name>
</gene>
<dbReference type="PANTHER" id="PTHR33395:SF22">
    <property type="entry name" value="REVERSE TRANSCRIPTASE DOMAIN-CONTAINING PROTEIN"/>
    <property type="match status" value="1"/>
</dbReference>
<accession>A0A2I0TT25</accession>
<dbReference type="Proteomes" id="UP000233556">
    <property type="component" value="Unassembled WGS sequence"/>
</dbReference>
<reference evidence="3" key="2">
    <citation type="submission" date="2017-12" db="EMBL/GenBank/DDBJ databases">
        <title>Genome sequence of the Bar-tailed Godwit (Limosa lapponica baueri).</title>
        <authorList>
            <person name="Lima N.C.B."/>
            <person name="Parody-Merino A.M."/>
            <person name="Battley P.F."/>
            <person name="Fidler A.E."/>
            <person name="Prosdocimi F."/>
        </authorList>
    </citation>
    <scope>NUCLEOTIDE SEQUENCE [LARGE SCALE GENOMIC DNA]</scope>
</reference>
<sequence length="99" mass="10790">MLLLGHPPPSLRGHGGEVPEDWRKASITPVYKKSKKENPGNYKPVSLTSVPGKVKEQLVLDVISKHVEEQEVIGSVQHGFTKGKSCLTNLIAFCDLITG</sequence>
<dbReference type="AlphaFoldDB" id="A0A2I0TT25"/>